<reference evidence="5 6" key="1">
    <citation type="journal article" date="2014" name="Int. J. Syst. Evol. Microbiol.">
        <title>Rhodoluna lacicola gen. nov., sp. nov., a planktonic freshwater bacterium with stream-lined genome.</title>
        <authorList>
            <person name="Hahn M."/>
            <person name="Schmidt J."/>
            <person name="Taipale S.J."/>
            <person name="Doolittle W.F."/>
            <person name="Koll U."/>
        </authorList>
    </citation>
    <scope>NUCLEOTIDE SEQUENCE [LARGE SCALE GENOMIC DNA]</scope>
    <source>
        <strain evidence="5 6">MWH-Ta8</strain>
    </source>
</reference>
<keyword evidence="2" id="KW-0813">Transport</keyword>
<organism evidence="5 6">
    <name type="scientific">Rhodoluna lacicola</name>
    <dbReference type="NCBI Taxonomy" id="529884"/>
    <lineage>
        <taxon>Bacteria</taxon>
        <taxon>Bacillati</taxon>
        <taxon>Actinomycetota</taxon>
        <taxon>Actinomycetes</taxon>
        <taxon>Micrococcales</taxon>
        <taxon>Microbacteriaceae</taxon>
        <taxon>Luna cluster</taxon>
        <taxon>Luna-1 subcluster</taxon>
        <taxon>Rhodoluna</taxon>
    </lineage>
</organism>
<evidence type="ECO:0000313" key="5">
    <source>
        <dbReference type="EMBL" id="AIC48104.1"/>
    </source>
</evidence>
<gene>
    <name evidence="5" type="ORF">Rhola_00013120</name>
</gene>
<dbReference type="SUPFAM" id="SSF53850">
    <property type="entry name" value="Periplasmic binding protein-like II"/>
    <property type="match status" value="1"/>
</dbReference>
<evidence type="ECO:0000313" key="6">
    <source>
        <dbReference type="Proteomes" id="UP000067708"/>
    </source>
</evidence>
<dbReference type="AlphaFoldDB" id="A0A060JPK3"/>
<keyword evidence="6" id="KW-1185">Reference proteome</keyword>
<dbReference type="eggNOG" id="COG1653">
    <property type="taxonomic scope" value="Bacteria"/>
</dbReference>
<evidence type="ECO:0000256" key="1">
    <source>
        <dbReference type="ARBA" id="ARBA00008520"/>
    </source>
</evidence>
<dbReference type="HOGENOM" id="CLU_031285_12_3_11"/>
<keyword evidence="5" id="KW-0762">Sugar transport</keyword>
<accession>A0A060JPK3</accession>
<dbReference type="PANTHER" id="PTHR43649:SF34">
    <property type="entry name" value="ABC TRANSPORTER PERIPLASMIC-BINDING PROTEIN YCJN-RELATED"/>
    <property type="match status" value="1"/>
</dbReference>
<dbReference type="Gene3D" id="3.40.190.10">
    <property type="entry name" value="Periplasmic binding protein-like II"/>
    <property type="match status" value="2"/>
</dbReference>
<dbReference type="EMBL" id="CP007490">
    <property type="protein sequence ID" value="AIC48104.1"/>
    <property type="molecule type" value="Genomic_DNA"/>
</dbReference>
<feature type="signal peptide" evidence="4">
    <location>
        <begin position="1"/>
        <end position="34"/>
    </location>
</feature>
<evidence type="ECO:0000256" key="3">
    <source>
        <dbReference type="ARBA" id="ARBA00022729"/>
    </source>
</evidence>
<protein>
    <submittedName>
        <fullName evidence="5">ABC-type sugar transport system, periplasmic component</fullName>
    </submittedName>
</protein>
<dbReference type="KEGG" id="rla:Rhola_00013120"/>
<dbReference type="Pfam" id="PF01547">
    <property type="entry name" value="SBP_bac_1"/>
    <property type="match status" value="1"/>
</dbReference>
<dbReference type="STRING" id="529884.Rhola_00013120"/>
<proteinExistence type="inferred from homology"/>
<dbReference type="Proteomes" id="UP000067708">
    <property type="component" value="Chromosome"/>
</dbReference>
<dbReference type="InterPro" id="IPR050490">
    <property type="entry name" value="Bact_solute-bd_prot1"/>
</dbReference>
<sequence>MEREIRMKKATKFAAIALASALAVSVISAPAANAAPACPKKATVTMLGTIKPEIQDQFLNAVAAYNKSQKCYTVKSIPGDRKLTFLQNVTPMYAAKKAPTIMYDLQFLPDMAKRVMDWKGTKLAAAAPKDLLTAANIGGKQVGVPSTVEAFGLLYNKKVLDKAGVDPKKITTRTQLEEAFKKVEASGTGAIRFSAIWWSLGAHVTNLYFANASSTHEGRLKVLDAMANGTKKLTGDPVFNNWLATFELMKKYNQAKPNLADTEYAAAIADLAAGKAGFWFMGNWAEEDLIKASNGGDFGIMPLPISTNAKAYGNTSISVGVPGYFMIDNQQSTKEQRAGAVDFLTWLYLSPAGEKFVAGAPKDGGMNFIPVYKGTKLKATSFMAREIATYVKANKSIEWMNTYYPGGGQDLYGASGQKLITDKIDGEQYAAELEKAWKGAVKTWRGVKK</sequence>
<comment type="similarity">
    <text evidence="1">Belongs to the bacterial solute-binding protein 1 family.</text>
</comment>
<feature type="chain" id="PRO_5001588073" evidence="4">
    <location>
        <begin position="35"/>
        <end position="449"/>
    </location>
</feature>
<dbReference type="PANTHER" id="PTHR43649">
    <property type="entry name" value="ARABINOSE-BINDING PROTEIN-RELATED"/>
    <property type="match status" value="1"/>
</dbReference>
<keyword evidence="3 4" id="KW-0732">Signal</keyword>
<evidence type="ECO:0000256" key="4">
    <source>
        <dbReference type="SAM" id="SignalP"/>
    </source>
</evidence>
<dbReference type="InterPro" id="IPR006059">
    <property type="entry name" value="SBP"/>
</dbReference>
<evidence type="ECO:0000256" key="2">
    <source>
        <dbReference type="ARBA" id="ARBA00022448"/>
    </source>
</evidence>
<name>A0A060JPK3_9MICO</name>